<evidence type="ECO:0000256" key="1">
    <source>
        <dbReference type="ARBA" id="ARBA00022723"/>
    </source>
</evidence>
<keyword evidence="3 4" id="KW-0904">Protein phosphatase</keyword>
<protein>
    <submittedName>
        <fullName evidence="7">PPM-type phosphatase domain-containing protein</fullName>
    </submittedName>
</protein>
<keyword evidence="1" id="KW-0479">Metal-binding</keyword>
<dbReference type="PROSITE" id="PS51746">
    <property type="entry name" value="PPM_2"/>
    <property type="match status" value="1"/>
</dbReference>
<dbReference type="InterPro" id="IPR000222">
    <property type="entry name" value="PP2C_BS"/>
</dbReference>
<proteinExistence type="inferred from homology"/>
<evidence type="ECO:0000259" key="5">
    <source>
        <dbReference type="PROSITE" id="PS51746"/>
    </source>
</evidence>
<dbReference type="Gene3D" id="3.60.40.10">
    <property type="entry name" value="PPM-type phosphatase domain"/>
    <property type="match status" value="1"/>
</dbReference>
<dbReference type="CDD" id="cd00143">
    <property type="entry name" value="PP2Cc"/>
    <property type="match status" value="1"/>
</dbReference>
<dbReference type="InterPro" id="IPR001932">
    <property type="entry name" value="PPM-type_phosphatase-like_dom"/>
</dbReference>
<sequence>MNADNIKISLKDQIIKAVGSGNDDNGLPKPVIRYRPTSYQTPKHDVKGDAILLAIEQFQQKGINYDGATWLSYDFVKRYKNELQINEDYIFKKEIYEPLDSSMWCSNVIKYVAEYLSKINSGEIDCPEKPTSWSQFKYSYCAQRNKRQKMEDKFIALPTLEILGGNENTAFFGVFDGHVGAEISSYCAAHFARIIVDLKCENNVETLKKAFEIMDERINIRCTNESIRSGTTAVCAIVTRKKVSLAWVGDSEGAVIRKNGIERITRLHIPSDEEEQKRVEDCGGIVIPVGGELRVCGVLNLTRALGDLQGKPMISSLPDVTSFSIDEEMTNYMLMLASDGIWGSLSDKELNSIITKFISLKSITEYKNLSSVIVEAAKDAGASDNLTCVIVYLKPLEEVWKMFG</sequence>
<dbReference type="AlphaFoldDB" id="A0A0N4ZXA8"/>
<evidence type="ECO:0000256" key="3">
    <source>
        <dbReference type="ARBA" id="ARBA00022912"/>
    </source>
</evidence>
<dbReference type="Pfam" id="PF00481">
    <property type="entry name" value="PP2C"/>
    <property type="match status" value="1"/>
</dbReference>
<keyword evidence="2 4" id="KW-0378">Hydrolase</keyword>
<dbReference type="SMART" id="SM00332">
    <property type="entry name" value="PP2Cc"/>
    <property type="match status" value="1"/>
</dbReference>
<dbReference type="GO" id="GO:0046872">
    <property type="term" value="F:metal ion binding"/>
    <property type="evidence" value="ECO:0007669"/>
    <property type="project" value="UniProtKB-KW"/>
</dbReference>
<dbReference type="GO" id="GO:0004722">
    <property type="term" value="F:protein serine/threonine phosphatase activity"/>
    <property type="evidence" value="ECO:0007669"/>
    <property type="project" value="InterPro"/>
</dbReference>
<dbReference type="STRING" id="131310.A0A0N4ZXA8"/>
<accession>A0A0N4ZXA8</accession>
<dbReference type="PANTHER" id="PTHR13832">
    <property type="entry name" value="PROTEIN PHOSPHATASE 2C"/>
    <property type="match status" value="1"/>
</dbReference>
<dbReference type="SUPFAM" id="SSF81606">
    <property type="entry name" value="PP2C-like"/>
    <property type="match status" value="1"/>
</dbReference>
<keyword evidence="6" id="KW-1185">Reference proteome</keyword>
<evidence type="ECO:0000256" key="4">
    <source>
        <dbReference type="RuleBase" id="RU003465"/>
    </source>
</evidence>
<name>A0A0N4ZXA8_PARTI</name>
<evidence type="ECO:0000313" key="6">
    <source>
        <dbReference type="Proteomes" id="UP000038045"/>
    </source>
</evidence>
<dbReference type="PROSITE" id="PS01032">
    <property type="entry name" value="PPM_1"/>
    <property type="match status" value="1"/>
</dbReference>
<comment type="similarity">
    <text evidence="4">Belongs to the PP2C family.</text>
</comment>
<dbReference type="Proteomes" id="UP000038045">
    <property type="component" value="Unplaced"/>
</dbReference>
<evidence type="ECO:0000313" key="7">
    <source>
        <dbReference type="WBParaSite" id="PTRK_0001332200.1"/>
    </source>
</evidence>
<dbReference type="PANTHER" id="PTHR13832:SF741">
    <property type="entry name" value="PROTEIN PHOSPHATASE FEM-2"/>
    <property type="match status" value="1"/>
</dbReference>
<dbReference type="WBParaSite" id="PTRK_0001332200.1">
    <property type="protein sequence ID" value="PTRK_0001332200.1"/>
    <property type="gene ID" value="PTRK_0001332200"/>
</dbReference>
<organism evidence="6 7">
    <name type="scientific">Parastrongyloides trichosuri</name>
    <name type="common">Possum-specific nematode worm</name>
    <dbReference type="NCBI Taxonomy" id="131310"/>
    <lineage>
        <taxon>Eukaryota</taxon>
        <taxon>Metazoa</taxon>
        <taxon>Ecdysozoa</taxon>
        <taxon>Nematoda</taxon>
        <taxon>Chromadorea</taxon>
        <taxon>Rhabditida</taxon>
        <taxon>Tylenchina</taxon>
        <taxon>Panagrolaimomorpha</taxon>
        <taxon>Strongyloidoidea</taxon>
        <taxon>Strongyloididae</taxon>
        <taxon>Parastrongyloides</taxon>
    </lineage>
</organism>
<dbReference type="InterPro" id="IPR015655">
    <property type="entry name" value="PP2C"/>
</dbReference>
<reference evidence="7" key="1">
    <citation type="submission" date="2017-02" db="UniProtKB">
        <authorList>
            <consortium name="WormBaseParasite"/>
        </authorList>
    </citation>
    <scope>IDENTIFICATION</scope>
</reference>
<evidence type="ECO:0000256" key="2">
    <source>
        <dbReference type="ARBA" id="ARBA00022801"/>
    </source>
</evidence>
<feature type="domain" description="PPM-type phosphatase" evidence="5">
    <location>
        <begin position="137"/>
        <end position="393"/>
    </location>
</feature>
<dbReference type="InterPro" id="IPR036457">
    <property type="entry name" value="PPM-type-like_dom_sf"/>
</dbReference>
<dbReference type="Gene3D" id="1.10.1740.220">
    <property type="match status" value="1"/>
</dbReference>